<dbReference type="PANTHER" id="PTHR34823:SF1">
    <property type="entry name" value="CHITIN-BINDING TYPE-4 DOMAIN-CONTAINING PROTEIN"/>
    <property type="match status" value="1"/>
</dbReference>
<dbReference type="InterPro" id="IPR041029">
    <property type="entry name" value="GbpA_2"/>
</dbReference>
<feature type="domain" description="N-acetylglucosamine binding protein A" evidence="6">
    <location>
        <begin position="236"/>
        <end position="332"/>
    </location>
</feature>
<dbReference type="SUPFAM" id="SSF81296">
    <property type="entry name" value="E set domains"/>
    <property type="match status" value="1"/>
</dbReference>
<dbReference type="HOGENOM" id="CLU_502352_0_0_6"/>
<proteinExistence type="predicted"/>
<evidence type="ECO:0000256" key="4">
    <source>
        <dbReference type="SAM" id="SignalP"/>
    </source>
</evidence>
<keyword evidence="2" id="KW-0147">Chitin-binding</keyword>
<dbReference type="AlphaFoldDB" id="Q1YWH2"/>
<sequence length="542" mass="59748">MSTFKKSSYAPLLLSLSAAAAVLSSTTVHAHGYMTSPPDYAQACSTGQTTSDELCSETASVNKNGINQGSAANNHQAVVFDNQLCSASKGGEYSVLDVPSSDRYTTTIAPDENGEVEFSYYVTAEHKTWYMDVFVTRNGFDPDTQTLTWGDLERIDTIDYKGQLLERGDQKYKVQWPEDKTGKRIVYNIWQRTNPNQPDHEVLGSPPQDEWDSNEAFYSCMNVYVDGGDPGPGSEWVHEEKFADDKGDLNVGDTVKVRIMMEGTEKYTPSVDIDNHNTSASVWKLDLAKEINNNPSATEYMKVGVKNSDDEVILSDYADHNYIYFKEEGLSHLVEVINPEQDDFQFSWDGLEDEYVMSGGQLVLPINLQIDEGDDGQYTYEALLTEITQKSGAPQMVSGTVGEQPAKAFTLTEAASYSVKVTVTDEYDNREENIFTFVVQNEDVPEPTDTQVTWVNNHSQPLMSALQSGIWGEWVQPGSQLTVQPDGGIFNIPGWEVEEGESTTFGAAINNGVSYVNCGSLPLTGNIEVIVASDGTCSVSIK</sequence>
<reference evidence="7 8" key="1">
    <citation type="submission" date="2006-03" db="EMBL/GenBank/DDBJ databases">
        <authorList>
            <person name="Bartlett D.H."/>
            <person name="Valle G."/>
            <person name="Lauro F.M."/>
            <person name="Vezzi A."/>
            <person name="Simonato F."/>
            <person name="Eloe E."/>
            <person name="Vitulo N."/>
            <person name="Stratton T.K."/>
            <person name="D'angelo M."/>
            <person name="Ferriera S."/>
            <person name="Johnson J."/>
            <person name="Kravitz S."/>
            <person name="Beeson K."/>
            <person name="Sutton G."/>
            <person name="Rogers Y."/>
            <person name="Friedman R."/>
            <person name="Frazier M."/>
            <person name="Venter J.C."/>
        </authorList>
    </citation>
    <scope>NUCLEOTIDE SEQUENCE [LARGE SCALE GENOMIC DNA]</scope>
    <source>
        <strain evidence="7 8">3TCK</strain>
    </source>
</reference>
<dbReference type="Gene3D" id="2.70.50.50">
    <property type="entry name" value="chitin-binding protein cbp21"/>
    <property type="match status" value="1"/>
</dbReference>
<evidence type="ECO:0000259" key="5">
    <source>
        <dbReference type="Pfam" id="PF03067"/>
    </source>
</evidence>
<evidence type="ECO:0000313" key="8">
    <source>
        <dbReference type="Proteomes" id="UP000003789"/>
    </source>
</evidence>
<name>Q1YWH2_9GAMM</name>
<dbReference type="Pfam" id="PF18416">
    <property type="entry name" value="GbpA_2"/>
    <property type="match status" value="1"/>
</dbReference>
<keyword evidence="1" id="KW-0964">Secreted</keyword>
<dbReference type="Proteomes" id="UP000003789">
    <property type="component" value="Unassembled WGS sequence"/>
</dbReference>
<feature type="chain" id="PRO_5004198319" evidence="4">
    <location>
        <begin position="31"/>
        <end position="542"/>
    </location>
</feature>
<dbReference type="EMBL" id="AAPH01000052">
    <property type="protein sequence ID" value="EAS40630.1"/>
    <property type="molecule type" value="Genomic_DNA"/>
</dbReference>
<comment type="caution">
    <text evidence="7">The sequence shown here is derived from an EMBL/GenBank/DDBJ whole genome shotgun (WGS) entry which is preliminary data.</text>
</comment>
<dbReference type="Pfam" id="PF03067">
    <property type="entry name" value="LPMO_10"/>
    <property type="match status" value="1"/>
</dbReference>
<dbReference type="CDD" id="cd21177">
    <property type="entry name" value="LPMO_AA10"/>
    <property type="match status" value="1"/>
</dbReference>
<feature type="domain" description="Chitin-binding type-4" evidence="5">
    <location>
        <begin position="31"/>
        <end position="223"/>
    </location>
</feature>
<protein>
    <submittedName>
        <fullName evidence="7">Chitin-binding protein CbpD</fullName>
    </submittedName>
</protein>
<evidence type="ECO:0000256" key="1">
    <source>
        <dbReference type="ARBA" id="ARBA00022525"/>
    </source>
</evidence>
<evidence type="ECO:0000259" key="6">
    <source>
        <dbReference type="Pfam" id="PF18416"/>
    </source>
</evidence>
<dbReference type="InterPro" id="IPR004302">
    <property type="entry name" value="Cellulose/chitin-bd_N"/>
</dbReference>
<dbReference type="OrthoDB" id="3675244at2"/>
<accession>Q1YWH2</accession>
<dbReference type="InterPro" id="IPR051024">
    <property type="entry name" value="GlcNAc_Chitin_IntDeg"/>
</dbReference>
<evidence type="ECO:0000313" key="7">
    <source>
        <dbReference type="EMBL" id="EAS40630.1"/>
    </source>
</evidence>
<dbReference type="PANTHER" id="PTHR34823">
    <property type="entry name" value="GLCNAC-BINDING PROTEIN A"/>
    <property type="match status" value="1"/>
</dbReference>
<dbReference type="Gene3D" id="3.30.70.2150">
    <property type="match status" value="1"/>
</dbReference>
<dbReference type="RefSeq" id="WP_006230078.1">
    <property type="nucleotide sequence ID" value="NZ_CH724134.1"/>
</dbReference>
<gene>
    <name evidence="7" type="ORF">P3TCK_10273</name>
</gene>
<organism evidence="7 8">
    <name type="scientific">Photobacterium profundum 3TCK</name>
    <dbReference type="NCBI Taxonomy" id="314280"/>
    <lineage>
        <taxon>Bacteria</taxon>
        <taxon>Pseudomonadati</taxon>
        <taxon>Pseudomonadota</taxon>
        <taxon>Gammaproteobacteria</taxon>
        <taxon>Vibrionales</taxon>
        <taxon>Vibrionaceae</taxon>
        <taxon>Photobacterium</taxon>
    </lineage>
</organism>
<dbReference type="GO" id="GO:0008061">
    <property type="term" value="F:chitin binding"/>
    <property type="evidence" value="ECO:0007669"/>
    <property type="project" value="UniProtKB-KW"/>
</dbReference>
<feature type="signal peptide" evidence="4">
    <location>
        <begin position="1"/>
        <end position="30"/>
    </location>
</feature>
<evidence type="ECO:0000256" key="2">
    <source>
        <dbReference type="ARBA" id="ARBA00022669"/>
    </source>
</evidence>
<keyword evidence="3 4" id="KW-0732">Signal</keyword>
<dbReference type="InterPro" id="IPR014756">
    <property type="entry name" value="Ig_E-set"/>
</dbReference>
<evidence type="ECO:0000256" key="3">
    <source>
        <dbReference type="ARBA" id="ARBA00022729"/>
    </source>
</evidence>